<name>A0A0G0MPQ6_9BACT</name>
<dbReference type="Proteomes" id="UP000034181">
    <property type="component" value="Unassembled WGS sequence"/>
</dbReference>
<dbReference type="AlphaFoldDB" id="A0A0G0MPQ6"/>
<reference evidence="1 2" key="1">
    <citation type="journal article" date="2015" name="Nature">
        <title>rRNA introns, odd ribosomes, and small enigmatic genomes across a large radiation of phyla.</title>
        <authorList>
            <person name="Brown C.T."/>
            <person name="Hug L.A."/>
            <person name="Thomas B.C."/>
            <person name="Sharon I."/>
            <person name="Castelle C.J."/>
            <person name="Singh A."/>
            <person name="Wilkins M.J."/>
            <person name="Williams K.H."/>
            <person name="Banfield J.F."/>
        </authorList>
    </citation>
    <scope>NUCLEOTIDE SEQUENCE [LARGE SCALE GENOMIC DNA]</scope>
</reference>
<evidence type="ECO:0000313" key="1">
    <source>
        <dbReference type="EMBL" id="KKQ75629.1"/>
    </source>
</evidence>
<gene>
    <name evidence="1" type="ORF">US96_C0008G0015</name>
</gene>
<dbReference type="EMBL" id="LBUZ01000008">
    <property type="protein sequence ID" value="KKQ75629.1"/>
    <property type="molecule type" value="Genomic_DNA"/>
</dbReference>
<protein>
    <submittedName>
        <fullName evidence="1">Uncharacterized protein</fullName>
    </submittedName>
</protein>
<evidence type="ECO:0000313" key="2">
    <source>
        <dbReference type="Proteomes" id="UP000034181"/>
    </source>
</evidence>
<accession>A0A0G0MPQ6</accession>
<organism evidence="1 2">
    <name type="scientific">Candidatus Woesebacteria bacterium GW2011_GWB1_38_5b</name>
    <dbReference type="NCBI Taxonomy" id="1618569"/>
    <lineage>
        <taxon>Bacteria</taxon>
        <taxon>Candidatus Woeseibacteriota</taxon>
    </lineage>
</organism>
<comment type="caution">
    <text evidence="1">The sequence shown here is derived from an EMBL/GenBank/DDBJ whole genome shotgun (WGS) entry which is preliminary data.</text>
</comment>
<sequence length="76" mass="8202">MPTEQIVVIITTYSDDEDDVFECSISGPHGFRLSVANESAALDLLSSEGYSLAGVCATAYERRVYMTRQPGGELPA</sequence>
<proteinExistence type="predicted"/>